<keyword evidence="1" id="KW-0472">Membrane</keyword>
<evidence type="ECO:0000259" key="2">
    <source>
        <dbReference type="PROSITE" id="PS50181"/>
    </source>
</evidence>
<gene>
    <name evidence="3" type="ORF">EDI_092390</name>
</gene>
<feature type="transmembrane region" description="Helical" evidence="1">
    <location>
        <begin position="274"/>
        <end position="293"/>
    </location>
</feature>
<dbReference type="KEGG" id="edi:EDI_092390"/>
<dbReference type="InterPro" id="IPR001810">
    <property type="entry name" value="F-box_dom"/>
</dbReference>
<reference evidence="4" key="1">
    <citation type="submission" date="2007-12" db="EMBL/GenBank/DDBJ databases">
        <title>Annotation of Entamoeba dispar SAW760.</title>
        <authorList>
            <person name="Lorenzi H."/>
            <person name="Inman J."/>
            <person name="Schobel S."/>
            <person name="Amedeo P."/>
            <person name="Caler E."/>
        </authorList>
    </citation>
    <scope>NUCLEOTIDE SEQUENCE [LARGE SCALE GENOMIC DNA]</scope>
    <source>
        <strain evidence="4">ATCC PRA-260 / SAW760</strain>
    </source>
</reference>
<feature type="domain" description="F-box" evidence="2">
    <location>
        <begin position="1"/>
        <end position="46"/>
    </location>
</feature>
<protein>
    <recommendedName>
        <fullName evidence="2">F-box domain-containing protein</fullName>
    </recommendedName>
</protein>
<keyword evidence="1" id="KW-0812">Transmembrane</keyword>
<feature type="transmembrane region" description="Helical" evidence="1">
    <location>
        <begin position="170"/>
        <end position="189"/>
    </location>
</feature>
<dbReference type="SUPFAM" id="SSF81383">
    <property type="entry name" value="F-box domain"/>
    <property type="match status" value="1"/>
</dbReference>
<dbReference type="GeneID" id="5881189"/>
<dbReference type="eggNOG" id="ENOG502RCMK">
    <property type="taxonomic scope" value="Eukaryota"/>
</dbReference>
<proteinExistence type="predicted"/>
<dbReference type="PROSITE" id="PS50181">
    <property type="entry name" value="FBOX"/>
    <property type="match status" value="1"/>
</dbReference>
<accession>B0ED31</accession>
<feature type="transmembrane region" description="Helical" evidence="1">
    <location>
        <begin position="125"/>
        <end position="145"/>
    </location>
</feature>
<organism evidence="4">
    <name type="scientific">Entamoeba dispar (strain ATCC PRA-260 / SAW760)</name>
    <dbReference type="NCBI Taxonomy" id="370354"/>
    <lineage>
        <taxon>Eukaryota</taxon>
        <taxon>Amoebozoa</taxon>
        <taxon>Evosea</taxon>
        <taxon>Archamoebae</taxon>
        <taxon>Mastigamoebida</taxon>
        <taxon>Entamoebidae</taxon>
        <taxon>Entamoeba</taxon>
    </lineage>
</organism>
<keyword evidence="4" id="KW-1185">Reference proteome</keyword>
<dbReference type="OMA" id="HYNEYVI"/>
<dbReference type="InterPro" id="IPR036047">
    <property type="entry name" value="F-box-like_dom_sf"/>
</dbReference>
<dbReference type="VEuPathDB" id="AmoebaDB:EDI_092390"/>
<feature type="transmembrane region" description="Helical" evidence="1">
    <location>
        <begin position="244"/>
        <end position="262"/>
    </location>
</feature>
<dbReference type="EMBL" id="DS548800">
    <property type="protein sequence ID" value="EDR27448.1"/>
    <property type="molecule type" value="Genomic_DNA"/>
</dbReference>
<dbReference type="Proteomes" id="UP000008076">
    <property type="component" value="Unassembled WGS sequence"/>
</dbReference>
<evidence type="ECO:0000256" key="1">
    <source>
        <dbReference type="SAM" id="Phobius"/>
    </source>
</evidence>
<sequence>MEFISLPESIKQKIYQNLLPCDLIQLGATCQTLHNSIYNDDLLCQLSLIDHYNEYVIGERSEKLFKFETFEQTSGSDCLNIIYPNLVKNYVNEQKTHFCPLNSFIPHIPNDIIQVSLIFTLGLYYIPYIYPLVVFSPLCILAGYFRNIKNQIQPTINSLCHSDKIIKKRLFYSFIIHIEVILPFFFLPILLPLVFVYPILLLAPLGLFAFNFFLKQKLVPVLIGYTLSIIPTLIIYFFKPNPEILVTLLLPAVIVFLISINSKHIQKKIIHSEFGKRCIIGLFIGGVIGIIYAMTTIKIITEVVIGLILIGTFVLYRRSKE</sequence>
<dbReference type="CDD" id="cd09917">
    <property type="entry name" value="F-box_SF"/>
    <property type="match status" value="1"/>
</dbReference>
<dbReference type="AlphaFoldDB" id="B0ED31"/>
<evidence type="ECO:0000313" key="4">
    <source>
        <dbReference type="Proteomes" id="UP000008076"/>
    </source>
</evidence>
<feature type="transmembrane region" description="Helical" evidence="1">
    <location>
        <begin position="195"/>
        <end position="214"/>
    </location>
</feature>
<feature type="transmembrane region" description="Helical" evidence="1">
    <location>
        <begin position="221"/>
        <end position="238"/>
    </location>
</feature>
<dbReference type="OrthoDB" id="28521at2759"/>
<feature type="transmembrane region" description="Helical" evidence="1">
    <location>
        <begin position="299"/>
        <end position="316"/>
    </location>
</feature>
<dbReference type="RefSeq" id="XP_001736204.1">
    <property type="nucleotide sequence ID" value="XM_001736152.1"/>
</dbReference>
<keyword evidence="1" id="KW-1133">Transmembrane helix</keyword>
<evidence type="ECO:0000313" key="3">
    <source>
        <dbReference type="EMBL" id="EDR27448.1"/>
    </source>
</evidence>
<name>B0ED31_ENTDS</name>